<reference evidence="3" key="1">
    <citation type="journal article" date="2016" name="Nat. Commun.">
        <title>Genome analysis of three Pneumocystis species reveals adaptation mechanisms to life exclusively in mammalian hosts.</title>
        <authorList>
            <person name="Ma L."/>
            <person name="Chen Z."/>
            <person name="Huang D.W."/>
            <person name="Kutty G."/>
            <person name="Ishihara M."/>
            <person name="Wang H."/>
            <person name="Abouelleil A."/>
            <person name="Bishop L."/>
            <person name="Davey E."/>
            <person name="Deng R."/>
            <person name="Deng X."/>
            <person name="Fan L."/>
            <person name="Fantoni G."/>
            <person name="Fitzgerald M."/>
            <person name="Gogineni E."/>
            <person name="Goldberg J.M."/>
            <person name="Handley G."/>
            <person name="Hu X."/>
            <person name="Huber C."/>
            <person name="Jiao X."/>
            <person name="Jones K."/>
            <person name="Levin J.Z."/>
            <person name="Liu Y."/>
            <person name="Macdonald P."/>
            <person name="Melnikov A."/>
            <person name="Raley C."/>
            <person name="Sassi M."/>
            <person name="Sherman B.T."/>
            <person name="Song X."/>
            <person name="Sykes S."/>
            <person name="Tran B."/>
            <person name="Walsh L."/>
            <person name="Xia Y."/>
            <person name="Yang J."/>
            <person name="Young S."/>
            <person name="Zeng Q."/>
            <person name="Zheng X."/>
            <person name="Stephens R."/>
            <person name="Nusbaum C."/>
            <person name="Birren B.W."/>
            <person name="Azadi P."/>
            <person name="Lempicki R.A."/>
            <person name="Cuomo C.A."/>
            <person name="Kovacs J.A."/>
        </authorList>
    </citation>
    <scope>NUCLEOTIDE SEQUENCE [LARGE SCALE GENOMIC DNA]</scope>
    <source>
        <strain evidence="3">B123</strain>
    </source>
</reference>
<dbReference type="HOGENOM" id="CLU_055660_1_0_1"/>
<dbReference type="InterPro" id="IPR013087">
    <property type="entry name" value="Znf_C2H2_type"/>
</dbReference>
<gene>
    <name evidence="2" type="ORF">PNEG_00703</name>
</gene>
<name>M7PB44_PNEMU</name>
<dbReference type="Proteomes" id="UP000011958">
    <property type="component" value="Unassembled WGS sequence"/>
</dbReference>
<dbReference type="VEuPathDB" id="FungiDB:PNEG_00703"/>
<dbReference type="GeneID" id="19894401"/>
<accession>M7PB44</accession>
<dbReference type="PANTHER" id="PTHR21354">
    <property type="entry name" value="ZINC FINGER PROTEIN 511"/>
    <property type="match status" value="1"/>
</dbReference>
<sequence>MKRGLTISIDNKVFLENQNEEPSDIYEASLASNKLKKLEFNESEETVVERAKPVITCHFPTECMHQPSSFMSFSAYEAHYQKQHCNVCFECRKVFPSLRMMDLHISEVHDPIFCLKKEKGERIFKCFIENCQELFINVKKRKKHLMREHFYPKAFSFLDNNQYEYHFDVIYTGISSKDTSLLVSKKNVKKRLKPENLEKMDQDFEIEKLVNKMTSTRLVPSSIRFGGGRNK</sequence>
<evidence type="ECO:0000313" key="2">
    <source>
        <dbReference type="EMBL" id="EMR11105.1"/>
    </source>
</evidence>
<evidence type="ECO:0000313" key="3">
    <source>
        <dbReference type="Proteomes" id="UP000011958"/>
    </source>
</evidence>
<comment type="caution">
    <text evidence="2">The sequence shown here is derived from an EMBL/GenBank/DDBJ whole genome shotgun (WGS) entry which is preliminary data.</text>
</comment>
<proteinExistence type="predicted"/>
<dbReference type="PANTHER" id="PTHR21354:SF0">
    <property type="entry name" value="ZINC FINGER PROTEIN 511"/>
    <property type="match status" value="1"/>
</dbReference>
<dbReference type="InterPro" id="IPR039258">
    <property type="entry name" value="ZNF511"/>
</dbReference>
<feature type="domain" description="C2H2-type" evidence="1">
    <location>
        <begin position="126"/>
        <end position="149"/>
    </location>
</feature>
<dbReference type="OMA" id="YESRHAN"/>
<dbReference type="OrthoDB" id="18440at2759"/>
<dbReference type="EMBL" id="AFWA02000002">
    <property type="protein sequence ID" value="EMR11105.1"/>
    <property type="molecule type" value="Genomic_DNA"/>
</dbReference>
<dbReference type="PROSITE" id="PS00028">
    <property type="entry name" value="ZINC_FINGER_C2H2_1"/>
    <property type="match status" value="2"/>
</dbReference>
<evidence type="ECO:0000259" key="1">
    <source>
        <dbReference type="PROSITE" id="PS00028"/>
    </source>
</evidence>
<dbReference type="eggNOG" id="KOG4173">
    <property type="taxonomic scope" value="Eukaryota"/>
</dbReference>
<protein>
    <recommendedName>
        <fullName evidence="1">C2H2-type domain-containing protein</fullName>
    </recommendedName>
</protein>
<organism evidence="2 3">
    <name type="scientific">Pneumocystis murina (strain B123)</name>
    <name type="common">Mouse pneumocystis pneumonia agent</name>
    <name type="synonym">Pneumocystis carinii f. sp. muris</name>
    <dbReference type="NCBI Taxonomy" id="1069680"/>
    <lineage>
        <taxon>Eukaryota</taxon>
        <taxon>Fungi</taxon>
        <taxon>Dikarya</taxon>
        <taxon>Ascomycota</taxon>
        <taxon>Taphrinomycotina</taxon>
        <taxon>Pneumocystomycetes</taxon>
        <taxon>Pneumocystaceae</taxon>
        <taxon>Pneumocystis</taxon>
    </lineage>
</organism>
<dbReference type="RefSeq" id="XP_007872602.1">
    <property type="nucleotide sequence ID" value="XM_007874411.1"/>
</dbReference>
<feature type="domain" description="C2H2-type" evidence="1">
    <location>
        <begin position="88"/>
        <end position="109"/>
    </location>
</feature>
<dbReference type="AlphaFoldDB" id="M7PB44"/>
<keyword evidence="3" id="KW-1185">Reference proteome</keyword>
<dbReference type="SMART" id="SM00355">
    <property type="entry name" value="ZnF_C2H2"/>
    <property type="match status" value="3"/>
</dbReference>